<sequence length="750" mass="81949">MCHTAKHVDRRLSDLQRSHNPHAALCSVSDCRSVATADEKKQGQSVCIREEDGAESVAIKDGRGRPLLNAKAPLRKTGPVFFKLLCFLSAERYLSEAVLSPHIISSGITALGIGEAVPLISPFQTAVNHLLFTLRAPPPPTATSVCLRGMKPVMSCHSSPRYDMIAAFIHPTGHYYTVPSSNVAALQLKDLFPQVCDSALVSNLPPSSFRSSSQLSSSHAPGFAKLNRRDVKLLSGADSCQAWFPFNSKSRTRAVQPDRLSSSPVTHTTRAALITTRGRQIGMVSGITVLTGAGGWSPLTSDRYQWLEVDLGERTKITAVATQGRYGSSDWLTSYLLMFSDTGHNWKQYRQEDSIGSFPGNSNADSVVQYKLQQPTIARFLRLIPLEWNPSGRIGLRLETYGCPYKKFIEKVLKNVGRQHVDVDNLTPQDLDQLSRLIADALQVVDQKQGLNRGLSRVRPGPRDLEGEMNNMEDEEEEEKEEAAARDEEEEKLLENAPTVKPQEISPAVPAALQERHADTEEHGVKDEPGSENLFTKLLAYLDKTSFGASPSARNLNDVSVETPRGRQSDQRGRGDGAEEGRHPVRGGGVGGGGLDQGGAPPPASLVYDEPHKKTMHVPELQLDVKAGRKKADDDVFGYVITDTDCSSCRIPACCRADVKAAVSTEALQAGGVIAGVTSEAAALQRGRLVTHTVGCWFTLTLVSRHLARISRHARTQQRSLSSWNIAKVISSVKRLFRVLRPRLFLSAHA</sequence>
<dbReference type="SMART" id="SM00231">
    <property type="entry name" value="FA58C"/>
    <property type="match status" value="1"/>
</dbReference>
<dbReference type="Gene3D" id="2.60.120.260">
    <property type="entry name" value="Galactose-binding domain-like"/>
    <property type="match status" value="1"/>
</dbReference>
<dbReference type="InterPro" id="IPR000421">
    <property type="entry name" value="FA58C"/>
</dbReference>
<feature type="region of interest" description="Disordered" evidence="2">
    <location>
        <begin position="453"/>
        <end position="506"/>
    </location>
</feature>
<dbReference type="SUPFAM" id="SSF49785">
    <property type="entry name" value="Galactose-binding domain-like"/>
    <property type="match status" value="1"/>
</dbReference>
<keyword evidence="5" id="KW-1185">Reference proteome</keyword>
<dbReference type="AlphaFoldDB" id="A0A4U5UWD1"/>
<dbReference type="FunFam" id="2.60.120.260:FF:000016">
    <property type="entry name" value="Contactin-associated protein-like 4 isoform 1"/>
    <property type="match status" value="1"/>
</dbReference>
<evidence type="ECO:0000313" key="4">
    <source>
        <dbReference type="EMBL" id="TKS79399.1"/>
    </source>
</evidence>
<feature type="compositionally biased region" description="Gly residues" evidence="2">
    <location>
        <begin position="586"/>
        <end position="597"/>
    </location>
</feature>
<dbReference type="PROSITE" id="PS50022">
    <property type="entry name" value="FA58C_3"/>
    <property type="match status" value="1"/>
</dbReference>
<feature type="compositionally biased region" description="Polar residues" evidence="2">
    <location>
        <begin position="548"/>
        <end position="560"/>
    </location>
</feature>
<organism evidence="4 5">
    <name type="scientific">Collichthys lucidus</name>
    <name type="common">Big head croaker</name>
    <name type="synonym">Sciaena lucida</name>
    <dbReference type="NCBI Taxonomy" id="240159"/>
    <lineage>
        <taxon>Eukaryota</taxon>
        <taxon>Metazoa</taxon>
        <taxon>Chordata</taxon>
        <taxon>Craniata</taxon>
        <taxon>Vertebrata</taxon>
        <taxon>Euteleostomi</taxon>
        <taxon>Actinopterygii</taxon>
        <taxon>Neopterygii</taxon>
        <taxon>Teleostei</taxon>
        <taxon>Neoteleostei</taxon>
        <taxon>Acanthomorphata</taxon>
        <taxon>Eupercaria</taxon>
        <taxon>Sciaenidae</taxon>
        <taxon>Collichthys</taxon>
    </lineage>
</organism>
<dbReference type="STRING" id="240159.A0A4U5UWD1"/>
<evidence type="ECO:0000259" key="3">
    <source>
        <dbReference type="PROSITE" id="PS50022"/>
    </source>
</evidence>
<feature type="compositionally biased region" description="Acidic residues" evidence="2">
    <location>
        <begin position="471"/>
        <end position="492"/>
    </location>
</feature>
<accession>A0A4U5UWD1</accession>
<evidence type="ECO:0000256" key="2">
    <source>
        <dbReference type="SAM" id="MobiDB-lite"/>
    </source>
</evidence>
<protein>
    <submittedName>
        <fullName evidence="4">Contactin-associated protein-like 3B</fullName>
    </submittedName>
</protein>
<dbReference type="EMBL" id="CM014089">
    <property type="protein sequence ID" value="TKS79399.1"/>
    <property type="molecule type" value="Genomic_DNA"/>
</dbReference>
<comment type="similarity">
    <text evidence="1">Belongs to the neurexin family.</text>
</comment>
<gene>
    <name evidence="4" type="ORF">D9C73_014371</name>
</gene>
<dbReference type="CDD" id="cd00057">
    <property type="entry name" value="FA58C"/>
    <property type="match status" value="1"/>
</dbReference>
<dbReference type="Pfam" id="PF00754">
    <property type="entry name" value="F5_F8_type_C"/>
    <property type="match status" value="1"/>
</dbReference>
<feature type="domain" description="F5/8 type C" evidence="3">
    <location>
        <begin position="248"/>
        <end position="403"/>
    </location>
</feature>
<evidence type="ECO:0000256" key="1">
    <source>
        <dbReference type="ARBA" id="ARBA00010241"/>
    </source>
</evidence>
<evidence type="ECO:0000313" key="5">
    <source>
        <dbReference type="Proteomes" id="UP000298787"/>
    </source>
</evidence>
<dbReference type="Proteomes" id="UP000298787">
    <property type="component" value="Chromosome 12"/>
</dbReference>
<dbReference type="PROSITE" id="PS01285">
    <property type="entry name" value="FA58C_1"/>
    <property type="match status" value="1"/>
</dbReference>
<dbReference type="InterPro" id="IPR008979">
    <property type="entry name" value="Galactose-bd-like_sf"/>
</dbReference>
<proteinExistence type="inferred from homology"/>
<reference evidence="4 5" key="1">
    <citation type="submission" date="2019-01" db="EMBL/GenBank/DDBJ databases">
        <title>Genome Assembly of Collichthys lucidus.</title>
        <authorList>
            <person name="Cai M."/>
            <person name="Xiao S."/>
        </authorList>
    </citation>
    <scope>NUCLEOTIDE SEQUENCE [LARGE SCALE GENOMIC DNA]</scope>
    <source>
        <strain evidence="4">JT15FE1705JMU</strain>
        <tissue evidence="4">Muscle</tissue>
    </source>
</reference>
<name>A0A4U5UWD1_COLLU</name>
<feature type="region of interest" description="Disordered" evidence="2">
    <location>
        <begin position="548"/>
        <end position="609"/>
    </location>
</feature>
<dbReference type="PANTHER" id="PTHR24543">
    <property type="entry name" value="MULTICOPPER OXIDASE-RELATED"/>
    <property type="match status" value="1"/>
</dbReference>
<feature type="compositionally biased region" description="Basic and acidic residues" evidence="2">
    <location>
        <begin position="564"/>
        <end position="583"/>
    </location>
</feature>